<dbReference type="PANTHER" id="PTHR43449:SF3">
    <property type="entry name" value="POLYMERASE NUCLEOTIDYL TRANSFERASE DOMAIN-CONTAINING PROTEIN"/>
    <property type="match status" value="1"/>
</dbReference>
<dbReference type="CDD" id="cd05403">
    <property type="entry name" value="NT_KNTase_like"/>
    <property type="match status" value="1"/>
</dbReference>
<evidence type="ECO:0000313" key="2">
    <source>
        <dbReference type="EMBL" id="SHG34261.1"/>
    </source>
</evidence>
<proteinExistence type="predicted"/>
<dbReference type="Proteomes" id="UP000184076">
    <property type="component" value="Unassembled WGS sequence"/>
</dbReference>
<dbReference type="Gene3D" id="3.30.460.10">
    <property type="entry name" value="Beta Polymerase, domain 2"/>
    <property type="match status" value="1"/>
</dbReference>
<accession>A0A1M5J168</accession>
<feature type="domain" description="Polymerase beta nucleotidyltransferase" evidence="1">
    <location>
        <begin position="20"/>
        <end position="112"/>
    </location>
</feature>
<dbReference type="PANTHER" id="PTHR43449">
    <property type="entry name" value="NUCLEOTIDYLTRANSFERASE"/>
    <property type="match status" value="1"/>
</dbReference>
<keyword evidence="2" id="KW-0808">Transferase</keyword>
<dbReference type="InterPro" id="IPR043519">
    <property type="entry name" value="NT_sf"/>
</dbReference>
<sequence>MISRHAREQHAQALQRDLESVVNQLKRMPEVHMVVLFGSYAAGRRDLLTDLDLMVVMDSKLDFISRNVELARRIRADVALDLIAYTPEEMERMRNRPFLRHALRTGKVLYEKGSPC</sequence>
<reference evidence="3" key="1">
    <citation type="submission" date="2016-11" db="EMBL/GenBank/DDBJ databases">
        <authorList>
            <person name="Varghese N."/>
            <person name="Submissions S."/>
        </authorList>
    </citation>
    <scope>NUCLEOTIDE SEQUENCE [LARGE SCALE GENOMIC DNA]</scope>
    <source>
        <strain evidence="3">DSM 9756</strain>
    </source>
</reference>
<keyword evidence="3" id="KW-1185">Reference proteome</keyword>
<protein>
    <submittedName>
        <fullName evidence="2">Nucleotidyltransferase domain-containing protein</fullName>
    </submittedName>
</protein>
<dbReference type="Pfam" id="PF18765">
    <property type="entry name" value="Polbeta"/>
    <property type="match status" value="1"/>
</dbReference>
<dbReference type="STRING" id="1121391.SAMN02745206_03709"/>
<evidence type="ECO:0000313" key="3">
    <source>
        <dbReference type="Proteomes" id="UP000184076"/>
    </source>
</evidence>
<organism evidence="2 3">
    <name type="scientific">Desulfacinum infernum DSM 9756</name>
    <dbReference type="NCBI Taxonomy" id="1121391"/>
    <lineage>
        <taxon>Bacteria</taxon>
        <taxon>Pseudomonadati</taxon>
        <taxon>Thermodesulfobacteriota</taxon>
        <taxon>Syntrophobacteria</taxon>
        <taxon>Syntrophobacterales</taxon>
        <taxon>Syntrophobacteraceae</taxon>
        <taxon>Desulfacinum</taxon>
    </lineage>
</organism>
<dbReference type="GO" id="GO:0016740">
    <property type="term" value="F:transferase activity"/>
    <property type="evidence" value="ECO:0007669"/>
    <property type="project" value="UniProtKB-KW"/>
</dbReference>
<gene>
    <name evidence="2" type="ORF">SAMN02745206_03709</name>
</gene>
<dbReference type="AlphaFoldDB" id="A0A1M5J168"/>
<dbReference type="InterPro" id="IPR041633">
    <property type="entry name" value="Polbeta"/>
</dbReference>
<evidence type="ECO:0000259" key="1">
    <source>
        <dbReference type="Pfam" id="PF18765"/>
    </source>
</evidence>
<name>A0A1M5J168_9BACT</name>
<dbReference type="SUPFAM" id="SSF81301">
    <property type="entry name" value="Nucleotidyltransferase"/>
    <property type="match status" value="1"/>
</dbReference>
<dbReference type="EMBL" id="FQVB01000065">
    <property type="protein sequence ID" value="SHG34261.1"/>
    <property type="molecule type" value="Genomic_DNA"/>
</dbReference>